<keyword evidence="10" id="KW-0414">Isoprene biosynthesis</keyword>
<dbReference type="GO" id="GO:0016853">
    <property type="term" value="F:isomerase activity"/>
    <property type="evidence" value="ECO:0007669"/>
    <property type="project" value="UniProtKB-KW"/>
</dbReference>
<dbReference type="UniPathway" id="UPA00056">
    <property type="reaction ID" value="UER00092"/>
</dbReference>
<dbReference type="PANTHER" id="PTHR30525:SF0">
    <property type="entry name" value="1-DEOXY-D-XYLULOSE 5-PHOSPHATE REDUCTOISOMERASE, CHLOROPLASTIC"/>
    <property type="match status" value="1"/>
</dbReference>
<reference evidence="15" key="1">
    <citation type="submission" date="2019-08" db="EMBL/GenBank/DDBJ databases">
        <authorList>
            <person name="Kucharzyk K."/>
            <person name="Murdoch R.W."/>
            <person name="Higgins S."/>
            <person name="Loffler F."/>
        </authorList>
    </citation>
    <scope>NUCLEOTIDE SEQUENCE</scope>
</reference>
<evidence type="ECO:0000256" key="8">
    <source>
        <dbReference type="ARBA" id="ARBA00023002"/>
    </source>
</evidence>
<dbReference type="HAMAP" id="MF_00183">
    <property type="entry name" value="DXP_reductoisom"/>
    <property type="match status" value="1"/>
</dbReference>
<organism evidence="15">
    <name type="scientific">bioreactor metagenome</name>
    <dbReference type="NCBI Taxonomy" id="1076179"/>
    <lineage>
        <taxon>unclassified sequences</taxon>
        <taxon>metagenomes</taxon>
        <taxon>ecological metagenomes</taxon>
    </lineage>
</organism>
<dbReference type="GO" id="GO:0030145">
    <property type="term" value="F:manganese ion binding"/>
    <property type="evidence" value="ECO:0007669"/>
    <property type="project" value="TreeGrafter"/>
</dbReference>
<protein>
    <recommendedName>
        <fullName evidence="5">1-deoxy-D-xylulose-5-phosphate reductoisomerase</fullName>
        <ecNumber evidence="5">1.1.1.267</ecNumber>
    </recommendedName>
</protein>
<evidence type="ECO:0000259" key="13">
    <source>
        <dbReference type="Pfam" id="PF08436"/>
    </source>
</evidence>
<dbReference type="PANTHER" id="PTHR30525">
    <property type="entry name" value="1-DEOXY-D-XYLULOSE 5-PHOSPHATE REDUCTOISOMERASE"/>
    <property type="match status" value="1"/>
</dbReference>
<comment type="similarity">
    <text evidence="4">Belongs to the DXR family.</text>
</comment>
<evidence type="ECO:0000256" key="10">
    <source>
        <dbReference type="ARBA" id="ARBA00023229"/>
    </source>
</evidence>
<feature type="domain" description="DXP reductoisomerase C-terminal" evidence="14">
    <location>
        <begin position="154"/>
        <end position="270"/>
    </location>
</feature>
<dbReference type="SUPFAM" id="SSF69055">
    <property type="entry name" value="1-deoxy-D-xylulose-5-phosphate reductoisomerase, C-terminal domain"/>
    <property type="match status" value="1"/>
</dbReference>
<dbReference type="Pfam" id="PF02670">
    <property type="entry name" value="DXP_reductoisom"/>
    <property type="match status" value="1"/>
</dbReference>
<evidence type="ECO:0000259" key="14">
    <source>
        <dbReference type="Pfam" id="PF13288"/>
    </source>
</evidence>
<keyword evidence="9" id="KW-0464">Manganese</keyword>
<comment type="catalytic activity">
    <reaction evidence="11">
        <text>2-C-methyl-D-erythritol 4-phosphate + NADP(+) = 1-deoxy-D-xylulose 5-phosphate + NADPH + H(+)</text>
        <dbReference type="Rhea" id="RHEA:13717"/>
        <dbReference type="ChEBI" id="CHEBI:15378"/>
        <dbReference type="ChEBI" id="CHEBI:57783"/>
        <dbReference type="ChEBI" id="CHEBI:57792"/>
        <dbReference type="ChEBI" id="CHEBI:58262"/>
        <dbReference type="ChEBI" id="CHEBI:58349"/>
        <dbReference type="EC" id="1.1.1.267"/>
    </reaction>
    <physiologicalReaction direction="right-to-left" evidence="11">
        <dbReference type="Rhea" id="RHEA:13719"/>
    </physiologicalReaction>
</comment>
<evidence type="ECO:0000256" key="11">
    <source>
        <dbReference type="ARBA" id="ARBA00048543"/>
    </source>
</evidence>
<gene>
    <name evidence="15" type="primary">dxr_39</name>
    <name evidence="15" type="ORF">SDC9_158038</name>
</gene>
<name>A0A645F8W4_9ZZZZ</name>
<dbReference type="GO" id="GO:0030604">
    <property type="term" value="F:1-deoxy-D-xylulose-5-phosphate reductoisomerase activity"/>
    <property type="evidence" value="ECO:0007669"/>
    <property type="project" value="UniProtKB-EC"/>
</dbReference>
<dbReference type="GO" id="GO:0051484">
    <property type="term" value="P:isopentenyl diphosphate biosynthetic process, methylerythritol 4-phosphate pathway involved in terpenoid biosynthetic process"/>
    <property type="evidence" value="ECO:0007669"/>
    <property type="project" value="TreeGrafter"/>
</dbReference>
<evidence type="ECO:0000256" key="6">
    <source>
        <dbReference type="ARBA" id="ARBA00022723"/>
    </source>
</evidence>
<keyword evidence="15" id="KW-0413">Isomerase</keyword>
<accession>A0A645F8W4</accession>
<evidence type="ECO:0000256" key="1">
    <source>
        <dbReference type="ARBA" id="ARBA00001936"/>
    </source>
</evidence>
<dbReference type="InterPro" id="IPR013512">
    <property type="entry name" value="DXP_reductoisomerase_N"/>
</dbReference>
<evidence type="ECO:0000256" key="3">
    <source>
        <dbReference type="ARBA" id="ARBA00005094"/>
    </source>
</evidence>
<dbReference type="EMBL" id="VSSQ01056911">
    <property type="protein sequence ID" value="MPN10741.1"/>
    <property type="molecule type" value="Genomic_DNA"/>
</dbReference>
<comment type="cofactor">
    <cofactor evidence="2">
        <name>Mg(2+)</name>
        <dbReference type="ChEBI" id="CHEBI:18420"/>
    </cofactor>
</comment>
<feature type="domain" description="1-deoxy-D-xylulose 5-phosphate reductoisomerase N-terminal" evidence="12">
    <location>
        <begin position="2"/>
        <end position="25"/>
    </location>
</feature>
<evidence type="ECO:0000313" key="15">
    <source>
        <dbReference type="EMBL" id="MPN10741.1"/>
    </source>
</evidence>
<evidence type="ECO:0000259" key="12">
    <source>
        <dbReference type="Pfam" id="PF02670"/>
    </source>
</evidence>
<feature type="domain" description="1-deoxy-D-xylulose 5-phosphate reductoisomerase C-terminal" evidence="13">
    <location>
        <begin position="39"/>
        <end position="122"/>
    </location>
</feature>
<dbReference type="InterPro" id="IPR003821">
    <property type="entry name" value="DXP_reductoisomerase"/>
</dbReference>
<evidence type="ECO:0000256" key="2">
    <source>
        <dbReference type="ARBA" id="ARBA00001946"/>
    </source>
</evidence>
<keyword evidence="6" id="KW-0479">Metal-binding</keyword>
<proteinExistence type="inferred from homology"/>
<dbReference type="NCBIfam" id="TIGR00243">
    <property type="entry name" value="Dxr"/>
    <property type="match status" value="1"/>
</dbReference>
<comment type="cofactor">
    <cofactor evidence="1">
        <name>Mn(2+)</name>
        <dbReference type="ChEBI" id="CHEBI:29035"/>
    </cofactor>
</comment>
<comment type="pathway">
    <text evidence="3">Isoprenoid biosynthesis; isopentenyl diphosphate biosynthesis via DXP pathway; isopentenyl diphosphate from 1-deoxy-D-xylulose 5-phosphate: step 1/6.</text>
</comment>
<keyword evidence="7" id="KW-0521">NADP</keyword>
<dbReference type="GO" id="GO:0070402">
    <property type="term" value="F:NADPH binding"/>
    <property type="evidence" value="ECO:0007669"/>
    <property type="project" value="InterPro"/>
</dbReference>
<sequence>MPTIEAIKAGKTIALANKETLVTAGSIIMSLAKENGVRIIPVDSEHSAIFQCLNGADQKEIKKIILTASGGPFFGKTKEELKQVTVSQALKHPNWSMGSKITIDSATLMNKGLEFIEAMHLFEVEPDQIDILVHRESIIHSMVEFCDHSVIAQLSVPDMTLPIQYAVHYPKRNPAVIKELDLTQISTLTFFKPDMETFTALPLAIRAAKEGTTACAVLNGANEEAVSLFLKEEIGFLQIAQLVQRAVTDHKIVPNPSIEDVLHADRWARDYVLNHK</sequence>
<comment type="caution">
    <text evidence="15">The sequence shown here is derived from an EMBL/GenBank/DDBJ whole genome shotgun (WGS) entry which is preliminary data.</text>
</comment>
<dbReference type="InterPro" id="IPR026877">
    <property type="entry name" value="DXPR_C"/>
</dbReference>
<evidence type="ECO:0000256" key="7">
    <source>
        <dbReference type="ARBA" id="ARBA00022857"/>
    </source>
</evidence>
<dbReference type="Gene3D" id="3.40.50.720">
    <property type="entry name" value="NAD(P)-binding Rossmann-like Domain"/>
    <property type="match status" value="1"/>
</dbReference>
<evidence type="ECO:0000256" key="5">
    <source>
        <dbReference type="ARBA" id="ARBA00012366"/>
    </source>
</evidence>
<dbReference type="AlphaFoldDB" id="A0A645F8W4"/>
<evidence type="ECO:0000256" key="4">
    <source>
        <dbReference type="ARBA" id="ARBA00006825"/>
    </source>
</evidence>
<evidence type="ECO:0000256" key="9">
    <source>
        <dbReference type="ARBA" id="ARBA00023211"/>
    </source>
</evidence>
<dbReference type="InterPro" id="IPR013644">
    <property type="entry name" value="DXP_reductoisomerase_C"/>
</dbReference>
<dbReference type="SUPFAM" id="SSF55347">
    <property type="entry name" value="Glyceraldehyde-3-phosphate dehydrogenase-like, C-terminal domain"/>
    <property type="match status" value="1"/>
</dbReference>
<dbReference type="InterPro" id="IPR036169">
    <property type="entry name" value="DXPR_C_sf"/>
</dbReference>
<dbReference type="Pfam" id="PF13288">
    <property type="entry name" value="DXPR_C"/>
    <property type="match status" value="1"/>
</dbReference>
<dbReference type="Pfam" id="PF08436">
    <property type="entry name" value="DXP_redisom_C"/>
    <property type="match status" value="1"/>
</dbReference>
<keyword evidence="8 15" id="KW-0560">Oxidoreductase</keyword>
<dbReference type="Gene3D" id="1.10.1740.10">
    <property type="match status" value="1"/>
</dbReference>
<dbReference type="EC" id="1.1.1.267" evidence="5"/>